<dbReference type="PANTHER" id="PTHR43560:SF1">
    <property type="entry name" value="ION-TRANSLOCATING OXIDOREDUCTASE COMPLEX SUBUNIT B"/>
    <property type="match status" value="1"/>
</dbReference>
<dbReference type="Pfam" id="PF00037">
    <property type="entry name" value="Fer4"/>
    <property type="match status" value="1"/>
</dbReference>
<feature type="binding site" evidence="10">
    <location>
        <position position="178"/>
    </location>
    <ligand>
        <name>[4Fe-4S] cluster</name>
        <dbReference type="ChEBI" id="CHEBI:49883"/>
        <label>3</label>
    </ligand>
</feature>
<feature type="binding site" evidence="10">
    <location>
        <position position="139"/>
    </location>
    <ligand>
        <name>[4Fe-4S] cluster</name>
        <dbReference type="ChEBI" id="CHEBI:49883"/>
        <label>2</label>
    </ligand>
</feature>
<feature type="binding site" evidence="10">
    <location>
        <position position="182"/>
    </location>
    <ligand>
        <name>[4Fe-4S] cluster</name>
        <dbReference type="ChEBI" id="CHEBI:49883"/>
        <label>2</label>
    </ligand>
</feature>
<dbReference type="GO" id="GO:0046872">
    <property type="term" value="F:metal ion binding"/>
    <property type="evidence" value="ECO:0007669"/>
    <property type="project" value="UniProtKB-KW"/>
</dbReference>
<comment type="subunit">
    <text evidence="10">The complex is composed of six subunits: RnfA, RnfB, RnfC, RnfD, RnfE and RnfG.</text>
</comment>
<dbReference type="GO" id="GO:0051539">
    <property type="term" value="F:4 iron, 4 sulfur cluster binding"/>
    <property type="evidence" value="ECO:0007669"/>
    <property type="project" value="UniProtKB-UniRule"/>
</dbReference>
<keyword evidence="11" id="KW-0812">Transmembrane</keyword>
<proteinExistence type="inferred from homology"/>
<evidence type="ECO:0000259" key="13">
    <source>
        <dbReference type="PROSITE" id="PS51656"/>
    </source>
</evidence>
<dbReference type="InterPro" id="IPR007202">
    <property type="entry name" value="4Fe-4S_dom"/>
</dbReference>
<keyword evidence="4 10" id="KW-0677">Repeat</keyword>
<name>A0A1M6AD13_9FIRM</name>
<feature type="transmembrane region" description="Helical" evidence="11">
    <location>
        <begin position="6"/>
        <end position="31"/>
    </location>
</feature>
<evidence type="ECO:0000256" key="10">
    <source>
        <dbReference type="HAMAP-Rule" id="MF_00463"/>
    </source>
</evidence>
<evidence type="ECO:0000259" key="12">
    <source>
        <dbReference type="PROSITE" id="PS51379"/>
    </source>
</evidence>
<evidence type="ECO:0000256" key="1">
    <source>
        <dbReference type="ARBA" id="ARBA00022448"/>
    </source>
</evidence>
<keyword evidence="11" id="KW-1133">Transmembrane helix</keyword>
<comment type="similarity">
    <text evidence="10">Belongs to the 4Fe4S bacterial-type ferredoxin family. RnfB subfamily.</text>
</comment>
<sequence>MSVTGVIIAAAVVAGVGILIGFLLGAADLAFKVEVNEIELKVREALPGNNCGGCGYPGCDGLAAAIANGEAPAGACPVGGSVTAQIIAEITGQTADMVKNVAFVKCHGSNSVSSLKYEYHGNMNCKEAALVSGGGPKGCSFGCMGYGSCVSACEFDAIHVQDGLALVDREKCVACGKCIAECPKNLIEMVPYQAEHLVRCNSTSKGKDVKAVCSVGCIACKMCEKACAFDAVKVVNNLAHIDYDKCTNCGACAQKCPTKIIVIKK</sequence>
<accession>A0A1M6AD13</accession>
<evidence type="ECO:0000256" key="6">
    <source>
        <dbReference type="ARBA" id="ARBA00022982"/>
    </source>
</evidence>
<dbReference type="InterPro" id="IPR057431">
    <property type="entry name" value="LdpA_Fe-S-bd"/>
</dbReference>
<dbReference type="InterPro" id="IPR017900">
    <property type="entry name" value="4Fe4S_Fe_S_CS"/>
</dbReference>
<feature type="region of interest" description="Hydrophobic" evidence="10">
    <location>
        <begin position="1"/>
        <end position="28"/>
    </location>
</feature>
<evidence type="ECO:0000256" key="2">
    <source>
        <dbReference type="ARBA" id="ARBA00022485"/>
    </source>
</evidence>
<dbReference type="InterPro" id="IPR017896">
    <property type="entry name" value="4Fe4S_Fe-S-bd"/>
</dbReference>
<dbReference type="PROSITE" id="PS51379">
    <property type="entry name" value="4FE4S_FER_2"/>
    <property type="match status" value="2"/>
</dbReference>
<dbReference type="GO" id="GO:0005886">
    <property type="term" value="C:plasma membrane"/>
    <property type="evidence" value="ECO:0007669"/>
    <property type="project" value="UniProtKB-SubCell"/>
</dbReference>
<dbReference type="AlphaFoldDB" id="A0A1M6AD13"/>
<feature type="domain" description="4Fe-4S" evidence="13">
    <location>
        <begin position="34"/>
        <end position="93"/>
    </location>
</feature>
<keyword evidence="9 10" id="KW-0472">Membrane</keyword>
<comment type="subcellular location">
    <subcellularLocation>
        <location evidence="10">Cell membrane</location>
    </subcellularLocation>
</comment>
<dbReference type="SUPFAM" id="SSF54862">
    <property type="entry name" value="4Fe-4S ferredoxins"/>
    <property type="match status" value="1"/>
</dbReference>
<keyword evidence="1 10" id="KW-0813">Transport</keyword>
<dbReference type="InterPro" id="IPR010207">
    <property type="entry name" value="Elect_transpt_cplx_RnfB/RsxB"/>
</dbReference>
<dbReference type="HAMAP" id="MF_00463">
    <property type="entry name" value="RsxB_RnfB"/>
    <property type="match status" value="1"/>
</dbReference>
<dbReference type="GO" id="GO:0022900">
    <property type="term" value="P:electron transport chain"/>
    <property type="evidence" value="ECO:0007669"/>
    <property type="project" value="UniProtKB-UniRule"/>
</dbReference>
<feature type="binding site" evidence="10">
    <location>
        <position position="76"/>
    </location>
    <ligand>
        <name>[4Fe-4S] cluster</name>
        <dbReference type="ChEBI" id="CHEBI:49883"/>
        <label>1</label>
    </ligand>
</feature>
<dbReference type="STRING" id="1122934.SAMN02745691_00132"/>
<feature type="binding site" evidence="10">
    <location>
        <position position="54"/>
    </location>
    <ligand>
        <name>[4Fe-4S] cluster</name>
        <dbReference type="ChEBI" id="CHEBI:49883"/>
        <label>1</label>
    </ligand>
</feature>
<keyword evidence="15" id="KW-1185">Reference proteome</keyword>
<evidence type="ECO:0000256" key="4">
    <source>
        <dbReference type="ARBA" id="ARBA00022737"/>
    </source>
</evidence>
<evidence type="ECO:0000256" key="8">
    <source>
        <dbReference type="ARBA" id="ARBA00023014"/>
    </source>
</evidence>
<evidence type="ECO:0000256" key="5">
    <source>
        <dbReference type="ARBA" id="ARBA00022967"/>
    </source>
</evidence>
<dbReference type="Pfam" id="PF25160">
    <property type="entry name" value="LdpA_Fe-S-bd"/>
    <property type="match status" value="1"/>
</dbReference>
<dbReference type="Gene3D" id="3.30.70.20">
    <property type="match status" value="2"/>
</dbReference>
<keyword evidence="10" id="KW-1003">Cell membrane</keyword>
<dbReference type="EC" id="7.-.-.-" evidence="10"/>
<evidence type="ECO:0000256" key="9">
    <source>
        <dbReference type="ARBA" id="ARBA00023136"/>
    </source>
</evidence>
<keyword evidence="7 10" id="KW-0408">Iron</keyword>
<dbReference type="EMBL" id="FQYT01000002">
    <property type="protein sequence ID" value="SHI34228.1"/>
    <property type="molecule type" value="Genomic_DNA"/>
</dbReference>
<comment type="cofactor">
    <cofactor evidence="10">
        <name>[4Fe-4S] cluster</name>
        <dbReference type="ChEBI" id="CHEBI:49883"/>
    </cofactor>
    <text evidence="10">Binds 3 [4Fe-4S] clusters.</text>
</comment>
<gene>
    <name evidence="10" type="primary">rnfB</name>
    <name evidence="14" type="ORF">SAMN02745691_00132</name>
</gene>
<dbReference type="Gene3D" id="1.10.15.40">
    <property type="entry name" value="Electron transport complex subunit B, putative Fe-S cluster"/>
    <property type="match status" value="1"/>
</dbReference>
<feature type="binding site" evidence="10">
    <location>
        <position position="175"/>
    </location>
    <ligand>
        <name>[4Fe-4S] cluster</name>
        <dbReference type="ChEBI" id="CHEBI:49883"/>
        <label>3</label>
    </ligand>
</feature>
<dbReference type="PANTHER" id="PTHR43560">
    <property type="entry name" value="ION-TRANSLOCATING OXIDOREDUCTASE COMPLEX SUBUNIT B"/>
    <property type="match status" value="1"/>
</dbReference>
<comment type="caution">
    <text evidence="10">Lacks conserved residue(s) required for the propagation of feature annotation.</text>
</comment>
<dbReference type="GO" id="GO:0009055">
    <property type="term" value="F:electron transfer activity"/>
    <property type="evidence" value="ECO:0007669"/>
    <property type="project" value="InterPro"/>
</dbReference>
<dbReference type="InterPro" id="IPR050395">
    <property type="entry name" value="4Fe4S_Ferredoxin_RnfB"/>
</dbReference>
<dbReference type="OrthoDB" id="9789936at2"/>
<keyword evidence="2 10" id="KW-0004">4Fe-4S</keyword>
<dbReference type="PROSITE" id="PS51656">
    <property type="entry name" value="4FE4S"/>
    <property type="match status" value="1"/>
</dbReference>
<keyword evidence="5 10" id="KW-1278">Translocase</keyword>
<feature type="domain" description="4Fe-4S ferredoxin-type" evidence="12">
    <location>
        <begin position="163"/>
        <end position="192"/>
    </location>
</feature>
<reference evidence="14 15" key="1">
    <citation type="submission" date="2016-11" db="EMBL/GenBank/DDBJ databases">
        <authorList>
            <person name="Jaros S."/>
            <person name="Januszkiewicz K."/>
            <person name="Wedrychowicz H."/>
        </authorList>
    </citation>
    <scope>NUCLEOTIDE SEQUENCE [LARGE SCALE GENOMIC DNA]</scope>
    <source>
        <strain evidence="14 15">DSM 15970</strain>
    </source>
</reference>
<keyword evidence="6 10" id="KW-0249">Electron transport</keyword>
<keyword evidence="8 10" id="KW-0411">Iron-sulfur</keyword>
<keyword evidence="3 10" id="KW-0479">Metal-binding</keyword>
<protein>
    <recommendedName>
        <fullName evidence="10">Ion-translocating oxidoreductase complex subunit B</fullName>
        <ecNumber evidence="10">7.-.-.-</ecNumber>
    </recommendedName>
    <alternativeName>
        <fullName evidence="10">Rnf electron transport complex subunit B</fullName>
    </alternativeName>
</protein>
<evidence type="ECO:0000313" key="14">
    <source>
        <dbReference type="EMBL" id="SHI34228.1"/>
    </source>
</evidence>
<feature type="binding site" evidence="10">
    <location>
        <position position="149"/>
    </location>
    <ligand>
        <name>[4Fe-4S] cluster</name>
        <dbReference type="ChEBI" id="CHEBI:49883"/>
        <label>2</label>
    </ligand>
</feature>
<organism evidence="14 15">
    <name type="scientific">Parasporobacterium paucivorans DSM 15970</name>
    <dbReference type="NCBI Taxonomy" id="1122934"/>
    <lineage>
        <taxon>Bacteria</taxon>
        <taxon>Bacillati</taxon>
        <taxon>Bacillota</taxon>
        <taxon>Clostridia</taxon>
        <taxon>Lachnospirales</taxon>
        <taxon>Lachnospiraceae</taxon>
        <taxon>Parasporobacterium</taxon>
    </lineage>
</organism>
<dbReference type="RefSeq" id="WP_073992434.1">
    <property type="nucleotide sequence ID" value="NZ_FQYT01000002.1"/>
</dbReference>
<evidence type="ECO:0000313" key="15">
    <source>
        <dbReference type="Proteomes" id="UP000184342"/>
    </source>
</evidence>
<dbReference type="Pfam" id="PF04060">
    <property type="entry name" value="FeS"/>
    <property type="match status" value="1"/>
</dbReference>
<comment type="function">
    <text evidence="10">Part of a membrane-bound complex that couples electron transfer with translocation of ions across the membrane.</text>
</comment>
<dbReference type="Proteomes" id="UP000184342">
    <property type="component" value="Unassembled WGS sequence"/>
</dbReference>
<evidence type="ECO:0000256" key="7">
    <source>
        <dbReference type="ARBA" id="ARBA00023004"/>
    </source>
</evidence>
<dbReference type="NCBIfam" id="TIGR01944">
    <property type="entry name" value="rnfB"/>
    <property type="match status" value="1"/>
</dbReference>
<feature type="binding site" evidence="10">
    <location>
        <position position="153"/>
    </location>
    <ligand>
        <name>[4Fe-4S] cluster</name>
        <dbReference type="ChEBI" id="CHEBI:49883"/>
        <label>3</label>
    </ligand>
</feature>
<feature type="binding site" evidence="10">
    <location>
        <position position="172"/>
    </location>
    <ligand>
        <name>[4Fe-4S] cluster</name>
        <dbReference type="ChEBI" id="CHEBI:49883"/>
        <label>3</label>
    </ligand>
</feature>
<feature type="binding site" evidence="10">
    <location>
        <position position="59"/>
    </location>
    <ligand>
        <name>[4Fe-4S] cluster</name>
        <dbReference type="ChEBI" id="CHEBI:49883"/>
        <label>1</label>
    </ligand>
</feature>
<feature type="domain" description="4Fe-4S ferredoxin-type" evidence="12">
    <location>
        <begin position="237"/>
        <end position="265"/>
    </location>
</feature>
<dbReference type="CDD" id="cd10549">
    <property type="entry name" value="MtMvhB_like"/>
    <property type="match status" value="1"/>
</dbReference>
<evidence type="ECO:0000256" key="3">
    <source>
        <dbReference type="ARBA" id="ARBA00022723"/>
    </source>
</evidence>
<feature type="binding site" evidence="10">
    <location>
        <position position="51"/>
    </location>
    <ligand>
        <name>[4Fe-4S] cluster</name>
        <dbReference type="ChEBI" id="CHEBI:49883"/>
        <label>1</label>
    </ligand>
</feature>
<evidence type="ECO:0000256" key="11">
    <source>
        <dbReference type="SAM" id="Phobius"/>
    </source>
</evidence>
<feature type="binding site" evidence="10">
    <location>
        <position position="143"/>
    </location>
    <ligand>
        <name>[4Fe-4S] cluster</name>
        <dbReference type="ChEBI" id="CHEBI:49883"/>
        <label>2</label>
    </ligand>
</feature>
<dbReference type="PROSITE" id="PS00198">
    <property type="entry name" value="4FE4S_FER_1"/>
    <property type="match status" value="2"/>
</dbReference>